<name>A0ABR9IUD6_RHIVS</name>
<dbReference type="PANTHER" id="PTHR30537:SF79">
    <property type="entry name" value="TRANSCRIPTIONAL REGULATOR-RELATED"/>
    <property type="match status" value="1"/>
</dbReference>
<evidence type="ECO:0000256" key="4">
    <source>
        <dbReference type="ARBA" id="ARBA00023163"/>
    </source>
</evidence>
<accession>A0ABR9IUD6</accession>
<dbReference type="RefSeq" id="WP_192730449.1">
    <property type="nucleotide sequence ID" value="NZ_BAAAVL010000014.1"/>
</dbReference>
<dbReference type="Gene3D" id="1.10.10.10">
    <property type="entry name" value="Winged helix-like DNA-binding domain superfamily/Winged helix DNA-binding domain"/>
    <property type="match status" value="1"/>
</dbReference>
<dbReference type="EMBL" id="JADBEC010000001">
    <property type="protein sequence ID" value="MBE1506806.1"/>
    <property type="molecule type" value="Genomic_DNA"/>
</dbReference>
<keyword evidence="2" id="KW-0805">Transcription regulation</keyword>
<dbReference type="Pfam" id="PF00126">
    <property type="entry name" value="HTH_1"/>
    <property type="match status" value="1"/>
</dbReference>
<keyword evidence="7" id="KW-1185">Reference proteome</keyword>
<evidence type="ECO:0000256" key="2">
    <source>
        <dbReference type="ARBA" id="ARBA00023015"/>
    </source>
</evidence>
<evidence type="ECO:0000256" key="3">
    <source>
        <dbReference type="ARBA" id="ARBA00023125"/>
    </source>
</evidence>
<dbReference type="Pfam" id="PF03466">
    <property type="entry name" value="LysR_substrate"/>
    <property type="match status" value="1"/>
</dbReference>
<reference evidence="6 7" key="1">
    <citation type="submission" date="2020-10" db="EMBL/GenBank/DDBJ databases">
        <title>Sequencing the genomes of 1000 actinobacteria strains.</title>
        <authorList>
            <person name="Klenk H.-P."/>
        </authorList>
    </citation>
    <scope>NUCLEOTIDE SEQUENCE [LARGE SCALE GENOMIC DNA]</scope>
    <source>
        <strain evidence="6 7">DSM 7307</strain>
    </source>
</reference>
<dbReference type="PRINTS" id="PR00039">
    <property type="entry name" value="HTHLYSR"/>
</dbReference>
<dbReference type="InterPro" id="IPR036388">
    <property type="entry name" value="WH-like_DNA-bd_sf"/>
</dbReference>
<dbReference type="SUPFAM" id="SSF53850">
    <property type="entry name" value="Periplasmic binding protein-like II"/>
    <property type="match status" value="1"/>
</dbReference>
<dbReference type="InterPro" id="IPR058163">
    <property type="entry name" value="LysR-type_TF_proteobact-type"/>
</dbReference>
<keyword evidence="4" id="KW-0804">Transcription</keyword>
<dbReference type="Proteomes" id="UP000620262">
    <property type="component" value="Unassembled WGS sequence"/>
</dbReference>
<dbReference type="InterPro" id="IPR005119">
    <property type="entry name" value="LysR_subst-bd"/>
</dbReference>
<protein>
    <submittedName>
        <fullName evidence="6">LysR family glycine cleavage system transcriptional activator</fullName>
    </submittedName>
</protein>
<dbReference type="SUPFAM" id="SSF46785">
    <property type="entry name" value="Winged helix' DNA-binding domain"/>
    <property type="match status" value="1"/>
</dbReference>
<dbReference type="Gene3D" id="3.40.190.10">
    <property type="entry name" value="Periplasmic binding protein-like II"/>
    <property type="match status" value="2"/>
</dbReference>
<evidence type="ECO:0000259" key="5">
    <source>
        <dbReference type="PROSITE" id="PS50931"/>
    </source>
</evidence>
<gene>
    <name evidence="6" type="ORF">H4W29_003987</name>
</gene>
<feature type="domain" description="HTH lysR-type" evidence="5">
    <location>
        <begin position="3"/>
        <end position="60"/>
    </location>
</feature>
<keyword evidence="3" id="KW-0238">DNA-binding</keyword>
<evidence type="ECO:0000313" key="7">
    <source>
        <dbReference type="Proteomes" id="UP000620262"/>
    </source>
</evidence>
<comment type="caution">
    <text evidence="6">The sequence shown here is derived from an EMBL/GenBank/DDBJ whole genome shotgun (WGS) entry which is preliminary data.</text>
</comment>
<dbReference type="InterPro" id="IPR036390">
    <property type="entry name" value="WH_DNA-bd_sf"/>
</dbReference>
<proteinExistence type="inferred from homology"/>
<dbReference type="PROSITE" id="PS50931">
    <property type="entry name" value="HTH_LYSR"/>
    <property type="match status" value="1"/>
</dbReference>
<evidence type="ECO:0000256" key="1">
    <source>
        <dbReference type="ARBA" id="ARBA00009437"/>
    </source>
</evidence>
<dbReference type="PANTHER" id="PTHR30537">
    <property type="entry name" value="HTH-TYPE TRANSCRIPTIONAL REGULATOR"/>
    <property type="match status" value="1"/>
</dbReference>
<dbReference type="InterPro" id="IPR000847">
    <property type="entry name" value="LysR_HTH_N"/>
</dbReference>
<sequence>MRPPLESLRILEACVSASSFARAAERLCLTPAAVSLRIRTLETELGQPLFMRAGRRVVPTPAATQLAGRIRESLDGIAGALDEFQAATPPLRLTAPPTFASRWLAPRLARYPSAGGSPVEVDVSADIRDPSAFDVAIRTGRGGWEGLDEYPLAPVEVTPMLAPCLLATQTLDRPGALADFELLPHPDWQEWFRGTGCEMPQALRFVAVDYPTHELDANAAVAGVGAALLSPSLFRPLLEKGLLIAPFPYVLSGPAWHFALMRADDRRLPPRQLCAWLREQAREPLLSRAD</sequence>
<organism evidence="6 7">
    <name type="scientific">Rhizobium viscosum</name>
    <name type="common">Arthrobacter viscosus</name>
    <dbReference type="NCBI Taxonomy" id="1673"/>
    <lineage>
        <taxon>Bacteria</taxon>
        <taxon>Pseudomonadati</taxon>
        <taxon>Pseudomonadota</taxon>
        <taxon>Alphaproteobacteria</taxon>
        <taxon>Hyphomicrobiales</taxon>
        <taxon>Rhizobiaceae</taxon>
        <taxon>Rhizobium/Agrobacterium group</taxon>
        <taxon>Rhizobium</taxon>
    </lineage>
</organism>
<comment type="similarity">
    <text evidence="1">Belongs to the LysR transcriptional regulatory family.</text>
</comment>
<evidence type="ECO:0000313" key="6">
    <source>
        <dbReference type="EMBL" id="MBE1506806.1"/>
    </source>
</evidence>